<reference evidence="3 4" key="1">
    <citation type="journal article" date="2017" name="Int. J. Syst. Evol. Microbiol.">
        <title>Erythrobacter aquimixticola sp. nov., isolated from the junction between the ocean and a freshwater spring.</title>
        <authorList>
            <person name="Park S."/>
            <person name="Jung Y.T."/>
            <person name="Choi S.J."/>
            <person name="Yoon J.H."/>
        </authorList>
    </citation>
    <scope>NUCLEOTIDE SEQUENCE [LARGE SCALE GENOMIC DNA]</scope>
    <source>
        <strain evidence="3 4">JSSK-14</strain>
    </source>
</reference>
<evidence type="ECO:0000313" key="3">
    <source>
        <dbReference type="EMBL" id="RJY09659.1"/>
    </source>
</evidence>
<evidence type="ECO:0000256" key="2">
    <source>
        <dbReference type="SAM" id="SignalP"/>
    </source>
</evidence>
<sequence length="156" mass="16995">MSRKLALPFLLLGLPASPAGAQEAYGPQLEGEDETPQQEPITRQDRCETEAQDEDVILVCAELPETERYLSPIPRPTRSDRRIIPGLTDPPCWVTNPGPGCIRFGWAPEPALMVDTTAFAEPLSAEDAALVSAAPGEQMDERLTGERVPIDLSDED</sequence>
<dbReference type="EMBL" id="RAHX01000001">
    <property type="protein sequence ID" value="RJY09659.1"/>
    <property type="molecule type" value="Genomic_DNA"/>
</dbReference>
<keyword evidence="2" id="KW-0732">Signal</keyword>
<organism evidence="3 4">
    <name type="scientific">Aurantiacibacter aquimixticola</name>
    <dbReference type="NCBI Taxonomy" id="1958945"/>
    <lineage>
        <taxon>Bacteria</taxon>
        <taxon>Pseudomonadati</taxon>
        <taxon>Pseudomonadota</taxon>
        <taxon>Alphaproteobacteria</taxon>
        <taxon>Sphingomonadales</taxon>
        <taxon>Erythrobacteraceae</taxon>
        <taxon>Aurantiacibacter</taxon>
    </lineage>
</organism>
<proteinExistence type="predicted"/>
<gene>
    <name evidence="3" type="ORF">D6201_10105</name>
</gene>
<protein>
    <submittedName>
        <fullName evidence="3">Uncharacterized protein</fullName>
    </submittedName>
</protein>
<dbReference type="OrthoDB" id="7409991at2"/>
<feature type="region of interest" description="Disordered" evidence="1">
    <location>
        <begin position="70"/>
        <end position="89"/>
    </location>
</feature>
<keyword evidence="4" id="KW-1185">Reference proteome</keyword>
<evidence type="ECO:0000256" key="1">
    <source>
        <dbReference type="SAM" id="MobiDB-lite"/>
    </source>
</evidence>
<feature type="compositionally biased region" description="Basic and acidic residues" evidence="1">
    <location>
        <begin position="139"/>
        <end position="149"/>
    </location>
</feature>
<accession>A0A419RV49</accession>
<feature type="region of interest" description="Disordered" evidence="1">
    <location>
        <begin position="17"/>
        <end position="49"/>
    </location>
</feature>
<feature type="chain" id="PRO_5018981488" evidence="2">
    <location>
        <begin position="22"/>
        <end position="156"/>
    </location>
</feature>
<comment type="caution">
    <text evidence="3">The sequence shown here is derived from an EMBL/GenBank/DDBJ whole genome shotgun (WGS) entry which is preliminary data.</text>
</comment>
<dbReference type="RefSeq" id="WP_120048669.1">
    <property type="nucleotide sequence ID" value="NZ_RAHX01000001.1"/>
</dbReference>
<dbReference type="AlphaFoldDB" id="A0A419RV49"/>
<name>A0A419RV49_9SPHN</name>
<evidence type="ECO:0000313" key="4">
    <source>
        <dbReference type="Proteomes" id="UP000285232"/>
    </source>
</evidence>
<feature type="region of interest" description="Disordered" evidence="1">
    <location>
        <begin position="134"/>
        <end position="156"/>
    </location>
</feature>
<dbReference type="Proteomes" id="UP000285232">
    <property type="component" value="Unassembled WGS sequence"/>
</dbReference>
<feature type="signal peptide" evidence="2">
    <location>
        <begin position="1"/>
        <end position="21"/>
    </location>
</feature>